<sequence length="536" mass="61015">MADTDLHGVKRFDLGLLISQDIKNEARRIVDATPDPRELAHDGVLFGAMCLHDLLLSYKLMKDTPLQDWAWRYLRQYLNSTLATYLALSKLFASGDLTDLVVYGQYAANIAAVSAAQRWGANSRLITAINHRGVDRRFLHVNKHHYHLWYSSLIADWPTCRDFPLTPTQIREIGHDIIFRLSGNGVQTYSPGRTGTEIHSRLNLDQSKKLIVAYTSSLDEYNAEDQLDIALGAPPQQPPKPFVDQIDWLTFMVDHVRGRDDLQFVIRIHPREDANKRDNLTSQHLTMLRAALTDLPPNVRVVWPRDPVSSYDLMEVANQVQAWSSTVGLEAARLGVPVLKANRGYSSYPEGDFVMSAADREEFGAMADSLMEFPPTLERLIFSHRYYACSRFNAALDLGDIIGPTPFKTWLAAYRRPKRMEDVERAFFSNEPIWRWKQADETTDQLSLNHEAMLVMTELRRVLHFLITGTDLQRDVRIVLNASDTPILHPVDGEAVLQLNSGRYVYRFGKEIYSRYSPLCARLAQLCAIMAPEGRS</sequence>
<evidence type="ECO:0000313" key="2">
    <source>
        <dbReference type="Proteomes" id="UP000283458"/>
    </source>
</evidence>
<gene>
    <name evidence="1" type="ORF">D3877_28495</name>
</gene>
<dbReference type="Proteomes" id="UP000283458">
    <property type="component" value="Unassembled WGS sequence"/>
</dbReference>
<keyword evidence="2" id="KW-1185">Reference proteome</keyword>
<comment type="caution">
    <text evidence="1">The sequence shown here is derived from an EMBL/GenBank/DDBJ whole genome shotgun (WGS) entry which is preliminary data.</text>
</comment>
<protein>
    <submittedName>
        <fullName evidence="1">Uncharacterized protein</fullName>
    </submittedName>
</protein>
<accession>A0A418VL02</accession>
<reference evidence="1 2" key="1">
    <citation type="submission" date="2018-09" db="EMBL/GenBank/DDBJ databases">
        <authorList>
            <person name="Zhu H."/>
        </authorList>
    </citation>
    <scope>NUCLEOTIDE SEQUENCE [LARGE SCALE GENOMIC DNA]</scope>
    <source>
        <strain evidence="1 2">K2W22B-5</strain>
    </source>
</reference>
<proteinExistence type="predicted"/>
<dbReference type="EMBL" id="QYUL01000006">
    <property type="protein sequence ID" value="RJF76825.1"/>
    <property type="molecule type" value="Genomic_DNA"/>
</dbReference>
<evidence type="ECO:0000313" key="1">
    <source>
        <dbReference type="EMBL" id="RJF76825.1"/>
    </source>
</evidence>
<organism evidence="1 2">
    <name type="scientific">Azospirillum cavernae</name>
    <dbReference type="NCBI Taxonomy" id="2320860"/>
    <lineage>
        <taxon>Bacteria</taxon>
        <taxon>Pseudomonadati</taxon>
        <taxon>Pseudomonadota</taxon>
        <taxon>Alphaproteobacteria</taxon>
        <taxon>Rhodospirillales</taxon>
        <taxon>Azospirillaceae</taxon>
        <taxon>Azospirillum</taxon>
    </lineage>
</organism>
<name>A0A418VL02_9PROT</name>
<dbReference type="SUPFAM" id="SSF53756">
    <property type="entry name" value="UDP-Glycosyltransferase/glycogen phosphorylase"/>
    <property type="match status" value="1"/>
</dbReference>
<dbReference type="AlphaFoldDB" id="A0A418VL02"/>